<protein>
    <recommendedName>
        <fullName evidence="6">FAD-binding domain-containing protein</fullName>
    </recommendedName>
</protein>
<name>A0A0B7K1M7_BIOOC</name>
<keyword evidence="2" id="KW-0285">Flavoprotein</keyword>
<gene>
    <name evidence="7" type="ORF">BN869_000004842_1</name>
</gene>
<evidence type="ECO:0000256" key="2">
    <source>
        <dbReference type="ARBA" id="ARBA00022630"/>
    </source>
</evidence>
<evidence type="ECO:0000313" key="7">
    <source>
        <dbReference type="EMBL" id="CEO48785.1"/>
    </source>
</evidence>
<feature type="domain" description="FAD-binding" evidence="6">
    <location>
        <begin position="4"/>
        <end position="173"/>
    </location>
</feature>
<keyword evidence="5" id="KW-0503">Monooxygenase</keyword>
<dbReference type="GO" id="GO:0071949">
    <property type="term" value="F:FAD binding"/>
    <property type="evidence" value="ECO:0007669"/>
    <property type="project" value="InterPro"/>
</dbReference>
<proteinExistence type="inferred from homology"/>
<sequence>MPLTNVVILGAGPCGLSTAIALAKSCKTVVSSQPLRITVIELRPKIQTIGGTVNMTPLGMRYLDYLGVGERLRSKSISLDHGVDALSLRTGRRLGNVWGGIGARRTARYPLVDSLLETATQDHQDHVEVQWGRKVTSISEKDEQVHLEFEDHSTMHCDLLLGCDGIHSSARRLYIEPERQKVFTGRAVAMGWVEGDANETSDAMVSPITLSTGEPGLVDTAVVNGNGNGRHLIMTYFEPSRRNVFFGHVMWTGEPEGEERDGWKLRGDDKEAIRKEVVESYKGGRVSGLDEFISKCESWDLYPIYSLPPGGRWSRGRVLLLGDAAHAMPPQGESTGIAIEDGVLIARILEQSSTKSIDQMFADYEKVRRAVIDKHYVDAERMAKFGFSNTTGLAAIAMEWITSAYMFVRKWNQSADFAGDVRELELPGEPEKNTK</sequence>
<accession>A0A0B7K1M7</accession>
<dbReference type="SUPFAM" id="SSF51905">
    <property type="entry name" value="FAD/NAD(P)-binding domain"/>
    <property type="match status" value="1"/>
</dbReference>
<keyword evidence="4" id="KW-0560">Oxidoreductase</keyword>
<evidence type="ECO:0000259" key="6">
    <source>
        <dbReference type="Pfam" id="PF01494"/>
    </source>
</evidence>
<dbReference type="EMBL" id="CDPU01000011">
    <property type="protein sequence ID" value="CEO48785.1"/>
    <property type="molecule type" value="Genomic_DNA"/>
</dbReference>
<dbReference type="Pfam" id="PF01494">
    <property type="entry name" value="FAD_binding_3"/>
    <property type="match status" value="2"/>
</dbReference>
<reference evidence="7" key="1">
    <citation type="submission" date="2015-01" db="EMBL/GenBank/DDBJ databases">
        <authorList>
            <person name="Durling Mikael"/>
        </authorList>
    </citation>
    <scope>NUCLEOTIDE SEQUENCE</scope>
</reference>
<comment type="similarity">
    <text evidence="1">Belongs to the paxM FAD-dependent monooxygenase family.</text>
</comment>
<dbReference type="PANTHER" id="PTHR13789">
    <property type="entry name" value="MONOOXYGENASE"/>
    <property type="match status" value="1"/>
</dbReference>
<dbReference type="GO" id="GO:0004497">
    <property type="term" value="F:monooxygenase activity"/>
    <property type="evidence" value="ECO:0007669"/>
    <property type="project" value="UniProtKB-KW"/>
</dbReference>
<dbReference type="AlphaFoldDB" id="A0A0B7K1M7"/>
<dbReference type="InterPro" id="IPR002938">
    <property type="entry name" value="FAD-bd"/>
</dbReference>
<dbReference type="InterPro" id="IPR050493">
    <property type="entry name" value="FAD-dep_Monooxygenase_BioMet"/>
</dbReference>
<dbReference type="PANTHER" id="PTHR13789:SF309">
    <property type="entry name" value="PUTATIVE (AFU_ORTHOLOGUE AFUA_6G14510)-RELATED"/>
    <property type="match status" value="1"/>
</dbReference>
<feature type="domain" description="FAD-binding" evidence="6">
    <location>
        <begin position="312"/>
        <end position="374"/>
    </location>
</feature>
<dbReference type="InterPro" id="IPR036188">
    <property type="entry name" value="FAD/NAD-bd_sf"/>
</dbReference>
<dbReference type="PRINTS" id="PR00420">
    <property type="entry name" value="RNGMNOXGNASE"/>
</dbReference>
<evidence type="ECO:0000256" key="1">
    <source>
        <dbReference type="ARBA" id="ARBA00007992"/>
    </source>
</evidence>
<evidence type="ECO:0000256" key="3">
    <source>
        <dbReference type="ARBA" id="ARBA00022827"/>
    </source>
</evidence>
<dbReference type="Gene3D" id="3.50.50.60">
    <property type="entry name" value="FAD/NAD(P)-binding domain"/>
    <property type="match status" value="1"/>
</dbReference>
<evidence type="ECO:0000256" key="4">
    <source>
        <dbReference type="ARBA" id="ARBA00023002"/>
    </source>
</evidence>
<organism evidence="7">
    <name type="scientific">Bionectria ochroleuca</name>
    <name type="common">Gliocladium roseum</name>
    <dbReference type="NCBI Taxonomy" id="29856"/>
    <lineage>
        <taxon>Eukaryota</taxon>
        <taxon>Fungi</taxon>
        <taxon>Dikarya</taxon>
        <taxon>Ascomycota</taxon>
        <taxon>Pezizomycotina</taxon>
        <taxon>Sordariomycetes</taxon>
        <taxon>Hypocreomycetidae</taxon>
        <taxon>Hypocreales</taxon>
        <taxon>Bionectriaceae</taxon>
        <taxon>Clonostachys</taxon>
    </lineage>
</organism>
<keyword evidence="3" id="KW-0274">FAD</keyword>
<evidence type="ECO:0000256" key="5">
    <source>
        <dbReference type="ARBA" id="ARBA00023033"/>
    </source>
</evidence>